<accession>A0A243W4U3</accession>
<dbReference type="OrthoDB" id="882166at2"/>
<name>A0A243W4U3_9BACT</name>
<dbReference type="AlphaFoldDB" id="A0A243W4U3"/>
<dbReference type="Proteomes" id="UP000194873">
    <property type="component" value="Unassembled WGS sequence"/>
</dbReference>
<organism evidence="1 2">
    <name type="scientific">Hymenobacter crusticola</name>
    <dbReference type="NCBI Taxonomy" id="1770526"/>
    <lineage>
        <taxon>Bacteria</taxon>
        <taxon>Pseudomonadati</taxon>
        <taxon>Bacteroidota</taxon>
        <taxon>Cytophagia</taxon>
        <taxon>Cytophagales</taxon>
        <taxon>Hymenobacteraceae</taxon>
        <taxon>Hymenobacter</taxon>
    </lineage>
</organism>
<evidence type="ECO:0008006" key="3">
    <source>
        <dbReference type="Google" id="ProtNLM"/>
    </source>
</evidence>
<keyword evidence="2" id="KW-1185">Reference proteome</keyword>
<sequence>MRPLFESPAFSLHYEAAHHWLTATWHGKPTAEIYLSSRALILHFTSELHCTLLLCDASESLDGWEEIGRWLSTSYLSFLTESGMQAIAWVNAHDWYRHERTEELMRKSTEPFMATFDEGSNAYDWLHRVCYLAPEQL</sequence>
<proteinExistence type="predicted"/>
<dbReference type="RefSeq" id="WP_086597584.1">
    <property type="nucleotide sequence ID" value="NZ_MTSE01000080.1"/>
</dbReference>
<dbReference type="EMBL" id="MTSE01000080">
    <property type="protein sequence ID" value="OUJ67350.1"/>
    <property type="molecule type" value="Genomic_DNA"/>
</dbReference>
<evidence type="ECO:0000313" key="2">
    <source>
        <dbReference type="Proteomes" id="UP000194873"/>
    </source>
</evidence>
<evidence type="ECO:0000313" key="1">
    <source>
        <dbReference type="EMBL" id="OUJ67350.1"/>
    </source>
</evidence>
<comment type="caution">
    <text evidence="1">The sequence shown here is derived from an EMBL/GenBank/DDBJ whole genome shotgun (WGS) entry which is preliminary data.</text>
</comment>
<reference evidence="1 2" key="1">
    <citation type="submission" date="2017-01" db="EMBL/GenBank/DDBJ databases">
        <title>A new Hymenobacter.</title>
        <authorList>
            <person name="Liang Y."/>
            <person name="Feng F."/>
        </authorList>
    </citation>
    <scope>NUCLEOTIDE SEQUENCE [LARGE SCALE GENOMIC DNA]</scope>
    <source>
        <strain evidence="1">MIMBbqt21</strain>
    </source>
</reference>
<gene>
    <name evidence="1" type="ORF">BXP70_28900</name>
</gene>
<protein>
    <recommendedName>
        <fullName evidence="3">STAS/SEC14 domain-containing protein</fullName>
    </recommendedName>
</protein>